<evidence type="ECO:0000313" key="4">
    <source>
        <dbReference type="EMBL" id="SHK47973.1"/>
    </source>
</evidence>
<reference evidence="6" key="4">
    <citation type="journal article" date="2019" name="Int. J. Syst. Evol. Microbiol.">
        <title>The Global Catalogue of Microorganisms (GCM) 10K type strain sequencing project: providing services to taxonomists for standard genome sequencing and annotation.</title>
        <authorList>
            <consortium name="The Broad Institute Genomics Platform"/>
            <consortium name="The Broad Institute Genome Sequencing Center for Infectious Disease"/>
            <person name="Wu L."/>
            <person name="Ma J."/>
        </authorList>
    </citation>
    <scope>NUCLEOTIDE SEQUENCE [LARGE SCALE GENOMIC DNA]</scope>
    <source>
        <strain evidence="6">CGMCC 1.12707</strain>
    </source>
</reference>
<dbReference type="Proteomes" id="UP000650994">
    <property type="component" value="Unassembled WGS sequence"/>
</dbReference>
<accession>A0A1M6STC5</accession>
<reference evidence="3" key="1">
    <citation type="journal article" date="2014" name="Int. J. Syst. Evol. Microbiol.">
        <title>Complete genome of a new Firmicutes species belonging to the dominant human colonic microbiota ('Ruminococcus bicirculans') reveals two chromosomes and a selective capacity to utilize plant glucans.</title>
        <authorList>
            <consortium name="NISC Comparative Sequencing Program"/>
            <person name="Wegmann U."/>
            <person name="Louis P."/>
            <person name="Goesmann A."/>
            <person name="Henrissat B."/>
            <person name="Duncan S.H."/>
            <person name="Flint H.J."/>
        </authorList>
    </citation>
    <scope>NUCLEOTIDE SEQUENCE</scope>
    <source>
        <strain evidence="3">CGMCC 1.12707</strain>
    </source>
</reference>
<dbReference type="STRING" id="1434701.SAMN05443634_101116"/>
<sequence length="271" mass="29389">MKKYYIFIPLAFSIFTLAQVGISTDEPTKTLDINGELRVRALPLGDAIDEILVSDINGNVRKVSRNSFGTGGTSNDGSFNSTILGYEPQPVANKVVPATAPGGATVTELGCKQYPTNGHYYCAYELSAGITWFNAYDFGKSLGGYLVTLTNNNETDWVYSEILTGYNLTNNIWIGYNKIAEPGNANRFRWITGEEFKINWSTNPSTAEHRFVTGEPNNSNGNEGSTHIIGAGGSCNRGWNDSNGTLTSASATCTPAVANRPLNKLIIEFNN</sequence>
<gene>
    <name evidence="3" type="ORF">GCM10010984_25620</name>
    <name evidence="4" type="ORF">SAMN05443634_101116</name>
</gene>
<reference evidence="4" key="2">
    <citation type="submission" date="2016-11" db="EMBL/GenBank/DDBJ databases">
        <authorList>
            <person name="Jaros S."/>
            <person name="Januszkiewicz K."/>
            <person name="Wedrychowicz H."/>
        </authorList>
    </citation>
    <scope>NUCLEOTIDE SEQUENCE [LARGE SCALE GENOMIC DNA]</scope>
    <source>
        <strain evidence="4">DSM 27989</strain>
    </source>
</reference>
<keyword evidence="6" id="KW-1185">Reference proteome</keyword>
<dbReference type="PROSITE" id="PS50041">
    <property type="entry name" value="C_TYPE_LECTIN_2"/>
    <property type="match status" value="1"/>
</dbReference>
<organism evidence="4 5">
    <name type="scientific">Chishuiella changwenlii</name>
    <dbReference type="NCBI Taxonomy" id="1434701"/>
    <lineage>
        <taxon>Bacteria</taxon>
        <taxon>Pseudomonadati</taxon>
        <taxon>Bacteroidota</taxon>
        <taxon>Flavobacteriia</taxon>
        <taxon>Flavobacteriales</taxon>
        <taxon>Weeksellaceae</taxon>
        <taxon>Chishuiella</taxon>
    </lineage>
</organism>
<dbReference type="Gene3D" id="3.10.100.10">
    <property type="entry name" value="Mannose-Binding Protein A, subunit A"/>
    <property type="match status" value="1"/>
</dbReference>
<dbReference type="EMBL" id="FRBH01000001">
    <property type="protein sequence ID" value="SHK47973.1"/>
    <property type="molecule type" value="Genomic_DNA"/>
</dbReference>
<dbReference type="Proteomes" id="UP000184120">
    <property type="component" value="Unassembled WGS sequence"/>
</dbReference>
<dbReference type="AlphaFoldDB" id="A0A1M6STC5"/>
<reference evidence="3" key="5">
    <citation type="submission" date="2024-05" db="EMBL/GenBank/DDBJ databases">
        <authorList>
            <person name="Sun Q."/>
            <person name="Zhou Y."/>
        </authorList>
    </citation>
    <scope>NUCLEOTIDE SEQUENCE</scope>
    <source>
        <strain evidence="3">CGMCC 1.12707</strain>
    </source>
</reference>
<evidence type="ECO:0000313" key="3">
    <source>
        <dbReference type="EMBL" id="GGF07240.1"/>
    </source>
</evidence>
<reference evidence="5" key="3">
    <citation type="submission" date="2016-11" db="EMBL/GenBank/DDBJ databases">
        <authorList>
            <person name="Varghese N."/>
            <person name="Submissions S."/>
        </authorList>
    </citation>
    <scope>NUCLEOTIDE SEQUENCE [LARGE SCALE GENOMIC DNA]</scope>
    <source>
        <strain evidence="5">DSM 27989</strain>
    </source>
</reference>
<feature type="chain" id="PRO_5012409783" evidence="1">
    <location>
        <begin position="19"/>
        <end position="271"/>
    </location>
</feature>
<dbReference type="InterPro" id="IPR016186">
    <property type="entry name" value="C-type_lectin-like/link_sf"/>
</dbReference>
<feature type="domain" description="C-type lectin" evidence="2">
    <location>
        <begin position="121"/>
        <end position="243"/>
    </location>
</feature>
<keyword evidence="1" id="KW-0732">Signal</keyword>
<dbReference type="OrthoDB" id="1251983at2"/>
<dbReference type="RefSeq" id="WP_072928863.1">
    <property type="nucleotide sequence ID" value="NZ_BMFL01000019.1"/>
</dbReference>
<dbReference type="InterPro" id="IPR016187">
    <property type="entry name" value="CTDL_fold"/>
</dbReference>
<dbReference type="InterPro" id="IPR001304">
    <property type="entry name" value="C-type_lectin-like"/>
</dbReference>
<dbReference type="Pfam" id="PF00059">
    <property type="entry name" value="Lectin_C"/>
    <property type="match status" value="1"/>
</dbReference>
<dbReference type="SUPFAM" id="SSF56436">
    <property type="entry name" value="C-type lectin-like"/>
    <property type="match status" value="1"/>
</dbReference>
<protein>
    <submittedName>
        <fullName evidence="4">Lectin C-type domain-containing protein</fullName>
    </submittedName>
</protein>
<proteinExistence type="predicted"/>
<evidence type="ECO:0000259" key="2">
    <source>
        <dbReference type="PROSITE" id="PS50041"/>
    </source>
</evidence>
<evidence type="ECO:0000313" key="5">
    <source>
        <dbReference type="Proteomes" id="UP000184120"/>
    </source>
</evidence>
<dbReference type="EMBL" id="BMFL01000019">
    <property type="protein sequence ID" value="GGF07240.1"/>
    <property type="molecule type" value="Genomic_DNA"/>
</dbReference>
<evidence type="ECO:0000256" key="1">
    <source>
        <dbReference type="SAM" id="SignalP"/>
    </source>
</evidence>
<feature type="signal peptide" evidence="1">
    <location>
        <begin position="1"/>
        <end position="18"/>
    </location>
</feature>
<evidence type="ECO:0000313" key="6">
    <source>
        <dbReference type="Proteomes" id="UP000650994"/>
    </source>
</evidence>
<name>A0A1M6STC5_9FLAO</name>